<name>A0A1V9DJ93_9GAMM</name>
<organism evidence="1 2">
    <name type="scientific">Pantoea latae</name>
    <dbReference type="NCBI Taxonomy" id="1964541"/>
    <lineage>
        <taxon>Bacteria</taxon>
        <taxon>Pseudomonadati</taxon>
        <taxon>Pseudomonadota</taxon>
        <taxon>Gammaproteobacteria</taxon>
        <taxon>Enterobacterales</taxon>
        <taxon>Erwiniaceae</taxon>
        <taxon>Pantoea</taxon>
    </lineage>
</organism>
<dbReference type="EMBL" id="MWUE01000015">
    <property type="protein sequence ID" value="OQP33918.1"/>
    <property type="molecule type" value="Genomic_DNA"/>
</dbReference>
<evidence type="ECO:0000313" key="2">
    <source>
        <dbReference type="Proteomes" id="UP000192769"/>
    </source>
</evidence>
<gene>
    <name evidence="1" type="ORF">B2J69_10080</name>
</gene>
<accession>A0A1V9DJ93</accession>
<comment type="caution">
    <text evidence="1">The sequence shown here is derived from an EMBL/GenBank/DDBJ whole genome shotgun (WGS) entry which is preliminary data.</text>
</comment>
<reference evidence="1 2" key="1">
    <citation type="submission" date="2017-02" db="EMBL/GenBank/DDBJ databases">
        <title>Whole genome shotgun sequence of Pantoea agglomerans strain AS1 isolated from a cycad, Zamia floridana in Central Florida, USA.</title>
        <authorList>
            <person name="Lata P."/>
            <person name="Govindarajan S."/>
            <person name="Qi F."/>
            <person name="Li J.-L."/>
            <person name="Maurya S.K."/>
            <person name="Sahoo M.K."/>
        </authorList>
    </citation>
    <scope>NUCLEOTIDE SEQUENCE [LARGE SCALE GENOMIC DNA]</scope>
    <source>
        <strain evidence="1 2">AS1</strain>
    </source>
</reference>
<proteinExistence type="predicted"/>
<dbReference type="AlphaFoldDB" id="A0A1V9DJ93"/>
<evidence type="ECO:0000313" key="1">
    <source>
        <dbReference type="EMBL" id="OQP33918.1"/>
    </source>
</evidence>
<dbReference type="RefSeq" id="WP_081138993.1">
    <property type="nucleotide sequence ID" value="NZ_MWUE01000015.1"/>
</dbReference>
<keyword evidence="2" id="KW-1185">Reference proteome</keyword>
<protein>
    <submittedName>
        <fullName evidence="1">Uncharacterized protein</fullName>
    </submittedName>
</protein>
<dbReference type="Proteomes" id="UP000192769">
    <property type="component" value="Unassembled WGS sequence"/>
</dbReference>
<sequence length="74" mass="8730">MRVKLEDFKFDPLVAAAYANPDARAFFKPGPDGYHFQWKWEGGEHELFIEREKLKFPDLILERLFDAAIEMAKK</sequence>